<dbReference type="GO" id="GO:0046961">
    <property type="term" value="F:proton-transporting ATPase activity, rotational mechanism"/>
    <property type="evidence" value="ECO:0007669"/>
    <property type="project" value="InterPro"/>
</dbReference>
<comment type="similarity">
    <text evidence="1">Belongs to the V-ATPase D subunit family.</text>
</comment>
<dbReference type="InterPro" id="IPR002699">
    <property type="entry name" value="V_ATPase_D"/>
</dbReference>
<dbReference type="Pfam" id="PF01813">
    <property type="entry name" value="ATP-synt_D"/>
    <property type="match status" value="1"/>
</dbReference>
<keyword evidence="7" id="KW-1185">Reference proteome</keyword>
<protein>
    <recommendedName>
        <fullName evidence="8">V-type ATPase, D subunit</fullName>
    </recommendedName>
</protein>
<keyword evidence="3" id="KW-0406">Ion transport</keyword>
<sequence>MRLRVPPGRAGRLWLRHRLDVVRHGLAVLDRKLRVLRRERDRLADRAARTGEEWTAACRTADVWSARAAALGGRRAIRLAGGGPLAEVRVDWADAMGTSRPDRVVFVPPEPGDAASLPLTAALIPAREACLAALRAAVEHAAAAAAERIMAAEEAATRRRIRALRDHVLPAMEAALSVLELSLDEAERAEAVQARRAAARRAGDAAPRPGPPPDPPPDPVDGGG</sequence>
<dbReference type="EMBL" id="JAFCNB010000005">
    <property type="protein sequence ID" value="MBP2704524.1"/>
    <property type="molecule type" value="Genomic_DNA"/>
</dbReference>
<evidence type="ECO:0008006" key="8">
    <source>
        <dbReference type="Google" id="ProtNLM"/>
    </source>
</evidence>
<evidence type="ECO:0000256" key="3">
    <source>
        <dbReference type="ARBA" id="ARBA00023065"/>
    </source>
</evidence>
<evidence type="ECO:0000256" key="2">
    <source>
        <dbReference type="ARBA" id="ARBA00022448"/>
    </source>
</evidence>
<comment type="caution">
    <text evidence="6">The sequence shown here is derived from an EMBL/GenBank/DDBJ whole genome shotgun (WGS) entry which is preliminary data.</text>
</comment>
<keyword evidence="2" id="KW-0813">Transport</keyword>
<dbReference type="Proteomes" id="UP000674234">
    <property type="component" value="Unassembled WGS sequence"/>
</dbReference>
<name>A0A940WF77_9ACTN</name>
<evidence type="ECO:0000256" key="5">
    <source>
        <dbReference type="SAM" id="MobiDB-lite"/>
    </source>
</evidence>
<keyword evidence="4" id="KW-0175">Coiled coil</keyword>
<evidence type="ECO:0000313" key="6">
    <source>
        <dbReference type="EMBL" id="MBP2704524.1"/>
    </source>
</evidence>
<evidence type="ECO:0000256" key="1">
    <source>
        <dbReference type="ARBA" id="ARBA00005850"/>
    </source>
</evidence>
<feature type="compositionally biased region" description="Pro residues" evidence="5">
    <location>
        <begin position="208"/>
        <end position="224"/>
    </location>
</feature>
<dbReference type="Gene3D" id="1.10.287.3240">
    <property type="match status" value="1"/>
</dbReference>
<feature type="coiled-coil region" evidence="4">
    <location>
        <begin position="26"/>
        <end position="53"/>
    </location>
</feature>
<evidence type="ECO:0000256" key="4">
    <source>
        <dbReference type="SAM" id="Coils"/>
    </source>
</evidence>
<dbReference type="RefSeq" id="WP_210155821.1">
    <property type="nucleotide sequence ID" value="NZ_JAFCNB010000005.1"/>
</dbReference>
<proteinExistence type="inferred from homology"/>
<feature type="region of interest" description="Disordered" evidence="5">
    <location>
        <begin position="189"/>
        <end position="224"/>
    </location>
</feature>
<evidence type="ECO:0000313" key="7">
    <source>
        <dbReference type="Proteomes" id="UP000674234"/>
    </source>
</evidence>
<organism evidence="6 7">
    <name type="scientific">Microbispora oryzae</name>
    <dbReference type="NCBI Taxonomy" id="2806554"/>
    <lineage>
        <taxon>Bacteria</taxon>
        <taxon>Bacillati</taxon>
        <taxon>Actinomycetota</taxon>
        <taxon>Actinomycetes</taxon>
        <taxon>Streptosporangiales</taxon>
        <taxon>Streptosporangiaceae</taxon>
        <taxon>Microbispora</taxon>
    </lineage>
</organism>
<accession>A0A940WF77</accession>
<reference evidence="6" key="1">
    <citation type="submission" date="2021-02" db="EMBL/GenBank/DDBJ databases">
        <title>Draft genome sequence of Microbispora sp. RL4-1S isolated from rice leaves in Thailand.</title>
        <authorList>
            <person name="Muangham S."/>
            <person name="Duangmal K."/>
        </authorList>
    </citation>
    <scope>NUCLEOTIDE SEQUENCE</scope>
    <source>
        <strain evidence="6">RL4-1S</strain>
    </source>
</reference>
<gene>
    <name evidence="6" type="ORF">JOL79_11935</name>
</gene>
<dbReference type="AlphaFoldDB" id="A0A940WF77"/>